<dbReference type="CDD" id="cd11482">
    <property type="entry name" value="SLC-NCS1sbd_NRT1-like"/>
    <property type="match status" value="1"/>
</dbReference>
<accession>A0A8E2DZN2</accession>
<sequence length="585" mass="63408">MASDDNKLYYDEKNGSPTASAIEPVVAGRVSGLKRRLPGFSLEVRQEESSFATTKSASNADFDPIPPSRRTWNWGAYVAYWMADAWAVSNWEVASSMIAVGLSWKMAIGACVLGNTIMGLVITVNGRMGATLHTPFPVLARMPFGYYFSYFVVLSRCVLAIVWLGVQTTTGGQCMSVLLTAIWPSFANIPNHIPASEGITTSGMCGFVLYFLLQLPFLCIPYTKVQHFFAFKSVIAPIIFLAVFGDTLHKAGGTISHSTVITQGTTVSGSVLAWAFFANLNGVLGNYATLGLNIADFSRYANKPSAQNVQAIVIPVIFTIVGLLGIFTAAAAQTAYGQTIWNPIEIISLWMKSGSHGGRAAAAFGAIGLIIVTLGINISANSISAANDLMSFCPKYINIRRGQLLAAVIGSWGFVPWKILASAAKFLAFLGGYTIFLGPMTSILMTDYYIVRRGNVSVPDMYNFHGIYRYSPKYASNWRAVAAFFIGCTPPLPGFVNSIVVAGNGKTSISLGGQHLFNIGYIYSFIAAGVFYWGFNRFFPHTESIMDHAETGEDIIAANDAKNVEERRASRAERRSSIVAQIFEV</sequence>
<dbReference type="PANTHER" id="PTHR30618">
    <property type="entry name" value="NCS1 FAMILY PURINE/PYRIMIDINE TRANSPORTER"/>
    <property type="match status" value="1"/>
</dbReference>
<evidence type="ECO:0000256" key="6">
    <source>
        <dbReference type="SAM" id="Phobius"/>
    </source>
</evidence>
<evidence type="ECO:0000256" key="1">
    <source>
        <dbReference type="ARBA" id="ARBA00004141"/>
    </source>
</evidence>
<dbReference type="EMBL" id="KV745449">
    <property type="protein sequence ID" value="OCK74588.1"/>
    <property type="molecule type" value="Genomic_DNA"/>
</dbReference>
<feature type="transmembrane region" description="Helical" evidence="6">
    <location>
        <begin position="426"/>
        <end position="451"/>
    </location>
</feature>
<feature type="transmembrane region" description="Helical" evidence="6">
    <location>
        <begin position="360"/>
        <end position="383"/>
    </location>
</feature>
<evidence type="ECO:0000256" key="4">
    <source>
        <dbReference type="ARBA" id="ARBA00022989"/>
    </source>
</evidence>
<dbReference type="GO" id="GO:0005886">
    <property type="term" value="C:plasma membrane"/>
    <property type="evidence" value="ECO:0007669"/>
    <property type="project" value="TreeGrafter"/>
</dbReference>
<feature type="transmembrane region" description="Helical" evidence="6">
    <location>
        <begin position="106"/>
        <end position="124"/>
    </location>
</feature>
<keyword evidence="4 6" id="KW-1133">Transmembrane helix</keyword>
<feature type="transmembrane region" description="Helical" evidence="6">
    <location>
        <begin position="516"/>
        <end position="535"/>
    </location>
</feature>
<keyword evidence="5 6" id="KW-0472">Membrane</keyword>
<evidence type="ECO:0008006" key="9">
    <source>
        <dbReference type="Google" id="ProtNLM"/>
    </source>
</evidence>
<evidence type="ECO:0000313" key="8">
    <source>
        <dbReference type="Proteomes" id="UP000250266"/>
    </source>
</evidence>
<name>A0A8E2DZN2_9PEZI</name>
<keyword evidence="8" id="KW-1185">Reference proteome</keyword>
<evidence type="ECO:0000313" key="7">
    <source>
        <dbReference type="EMBL" id="OCK74588.1"/>
    </source>
</evidence>
<dbReference type="InterPro" id="IPR001248">
    <property type="entry name" value="Pur-cyt_permease"/>
</dbReference>
<feature type="transmembrane region" description="Helical" evidence="6">
    <location>
        <begin position="199"/>
        <end position="222"/>
    </location>
</feature>
<protein>
    <recommendedName>
        <fullName evidence="9">Uracil permease</fullName>
    </recommendedName>
</protein>
<dbReference type="Proteomes" id="UP000250266">
    <property type="component" value="Unassembled WGS sequence"/>
</dbReference>
<evidence type="ECO:0000256" key="5">
    <source>
        <dbReference type="ARBA" id="ARBA00023136"/>
    </source>
</evidence>
<feature type="transmembrane region" description="Helical" evidence="6">
    <location>
        <begin position="271"/>
        <end position="290"/>
    </location>
</feature>
<proteinExistence type="inferred from homology"/>
<evidence type="ECO:0000256" key="2">
    <source>
        <dbReference type="ARBA" id="ARBA00008974"/>
    </source>
</evidence>
<dbReference type="InterPro" id="IPR045225">
    <property type="entry name" value="Uracil/uridine/allantoin_perm"/>
</dbReference>
<reference evidence="7 8" key="1">
    <citation type="journal article" date="2016" name="Nat. Commun.">
        <title>Ectomycorrhizal ecology is imprinted in the genome of the dominant symbiotic fungus Cenococcum geophilum.</title>
        <authorList>
            <consortium name="DOE Joint Genome Institute"/>
            <person name="Peter M."/>
            <person name="Kohler A."/>
            <person name="Ohm R.A."/>
            <person name="Kuo A."/>
            <person name="Krutzmann J."/>
            <person name="Morin E."/>
            <person name="Arend M."/>
            <person name="Barry K.W."/>
            <person name="Binder M."/>
            <person name="Choi C."/>
            <person name="Clum A."/>
            <person name="Copeland A."/>
            <person name="Grisel N."/>
            <person name="Haridas S."/>
            <person name="Kipfer T."/>
            <person name="LaButti K."/>
            <person name="Lindquist E."/>
            <person name="Lipzen A."/>
            <person name="Maire R."/>
            <person name="Meier B."/>
            <person name="Mihaltcheva S."/>
            <person name="Molinier V."/>
            <person name="Murat C."/>
            <person name="Poggeler S."/>
            <person name="Quandt C.A."/>
            <person name="Sperisen C."/>
            <person name="Tritt A."/>
            <person name="Tisserant E."/>
            <person name="Crous P.W."/>
            <person name="Henrissat B."/>
            <person name="Nehls U."/>
            <person name="Egli S."/>
            <person name="Spatafora J.W."/>
            <person name="Grigoriev I.V."/>
            <person name="Martin F.M."/>
        </authorList>
    </citation>
    <scope>NUCLEOTIDE SEQUENCE [LARGE SCALE GENOMIC DNA]</scope>
    <source>
        <strain evidence="7 8">CBS 459.81</strain>
    </source>
</reference>
<dbReference type="GO" id="GO:0015205">
    <property type="term" value="F:nucleobase transmembrane transporter activity"/>
    <property type="evidence" value="ECO:0007669"/>
    <property type="project" value="TreeGrafter"/>
</dbReference>
<keyword evidence="3 6" id="KW-0812">Transmembrane</keyword>
<feature type="transmembrane region" description="Helical" evidence="6">
    <location>
        <begin position="311"/>
        <end position="332"/>
    </location>
</feature>
<dbReference type="OrthoDB" id="2018619at2759"/>
<dbReference type="AlphaFoldDB" id="A0A8E2DZN2"/>
<dbReference type="FunFam" id="1.10.4160.10:FF:000001">
    <property type="entry name" value="Uracil permease, putative"/>
    <property type="match status" value="1"/>
</dbReference>
<organism evidence="7 8">
    <name type="scientific">Lepidopterella palustris CBS 459.81</name>
    <dbReference type="NCBI Taxonomy" id="1314670"/>
    <lineage>
        <taxon>Eukaryota</taxon>
        <taxon>Fungi</taxon>
        <taxon>Dikarya</taxon>
        <taxon>Ascomycota</taxon>
        <taxon>Pezizomycotina</taxon>
        <taxon>Dothideomycetes</taxon>
        <taxon>Pleosporomycetidae</taxon>
        <taxon>Mytilinidiales</taxon>
        <taxon>Argynnaceae</taxon>
        <taxon>Lepidopterella</taxon>
    </lineage>
</organism>
<dbReference type="Pfam" id="PF02133">
    <property type="entry name" value="Transp_cyt_pur"/>
    <property type="match status" value="1"/>
</dbReference>
<comment type="subcellular location">
    <subcellularLocation>
        <location evidence="1">Membrane</location>
        <topology evidence="1">Multi-pass membrane protein</topology>
    </subcellularLocation>
</comment>
<evidence type="ECO:0000256" key="3">
    <source>
        <dbReference type="ARBA" id="ARBA00022692"/>
    </source>
</evidence>
<dbReference type="PANTHER" id="PTHR30618:SF0">
    <property type="entry name" value="PURINE-URACIL PERMEASE NCS1"/>
    <property type="match status" value="1"/>
</dbReference>
<comment type="similarity">
    <text evidence="2">Belongs to the purine-cytosine permease (2.A.39) family.</text>
</comment>
<feature type="transmembrane region" description="Helical" evidence="6">
    <location>
        <begin position="404"/>
        <end position="420"/>
    </location>
</feature>
<gene>
    <name evidence="7" type="ORF">K432DRAFT_338787</name>
</gene>
<feature type="transmembrane region" description="Helical" evidence="6">
    <location>
        <begin position="229"/>
        <end position="251"/>
    </location>
</feature>
<dbReference type="Gene3D" id="1.10.4160.10">
    <property type="entry name" value="Hydantoin permease"/>
    <property type="match status" value="1"/>
</dbReference>